<dbReference type="SMART" id="SM00990">
    <property type="entry name" value="VRR_NUC"/>
    <property type="match status" value="1"/>
</dbReference>
<sequence length="92" mass="9992">MREKYLEQALKTAIENLGGICWKLVSPGTAGVPDRICLKAGRVVFVEVKAPGAKPRPIQNRRMAQLRDQGFQVFVVDSPGDIAEVSDALQAA</sequence>
<dbReference type="OrthoDB" id="6706702at2"/>
<reference evidence="5 6" key="1">
    <citation type="submission" date="2017-12" db="EMBL/GenBank/DDBJ databases">
        <title>Phylogenetic diversity of female urinary microbiome.</title>
        <authorList>
            <person name="Thomas-White K."/>
            <person name="Wolfe A.J."/>
        </authorList>
    </citation>
    <scope>NUCLEOTIDE SEQUENCE [LARGE SCALE GENOMIC DNA]</scope>
    <source>
        <strain evidence="5 6">UMB0250</strain>
    </source>
</reference>
<name>A0A2I1I3P3_9ACTO</name>
<evidence type="ECO:0000313" key="6">
    <source>
        <dbReference type="Proteomes" id="UP000234545"/>
    </source>
</evidence>
<comment type="cofactor">
    <cofactor evidence="1">
        <name>Mg(2+)</name>
        <dbReference type="ChEBI" id="CHEBI:18420"/>
    </cofactor>
</comment>
<dbReference type="GO" id="GO:0016788">
    <property type="term" value="F:hydrolase activity, acting on ester bonds"/>
    <property type="evidence" value="ECO:0007669"/>
    <property type="project" value="InterPro"/>
</dbReference>
<keyword evidence="3" id="KW-0378">Hydrolase</keyword>
<protein>
    <submittedName>
        <fullName evidence="5">Nuclease</fullName>
    </submittedName>
</protein>
<comment type="caution">
    <text evidence="5">The sequence shown here is derived from an EMBL/GenBank/DDBJ whole genome shotgun (WGS) entry which is preliminary data.</text>
</comment>
<dbReference type="RefSeq" id="WP_101628661.1">
    <property type="nucleotide sequence ID" value="NZ_PKKJ01000016.1"/>
</dbReference>
<dbReference type="GO" id="GO:0004518">
    <property type="term" value="F:nuclease activity"/>
    <property type="evidence" value="ECO:0007669"/>
    <property type="project" value="UniProtKB-KW"/>
</dbReference>
<feature type="domain" description="VRR-NUC" evidence="4">
    <location>
        <begin position="1"/>
        <end position="80"/>
    </location>
</feature>
<gene>
    <name evidence="5" type="ORF">CYJ25_08175</name>
</gene>
<dbReference type="InterPro" id="IPR014883">
    <property type="entry name" value="VRR_NUC"/>
</dbReference>
<keyword evidence="2" id="KW-0540">Nuclease</keyword>
<dbReference type="GO" id="GO:0003676">
    <property type="term" value="F:nucleic acid binding"/>
    <property type="evidence" value="ECO:0007669"/>
    <property type="project" value="InterPro"/>
</dbReference>
<dbReference type="Pfam" id="PF08774">
    <property type="entry name" value="VRR_NUC"/>
    <property type="match status" value="1"/>
</dbReference>
<dbReference type="Gene3D" id="3.40.1350.10">
    <property type="match status" value="1"/>
</dbReference>
<evidence type="ECO:0000256" key="3">
    <source>
        <dbReference type="ARBA" id="ARBA00022801"/>
    </source>
</evidence>
<dbReference type="AlphaFoldDB" id="A0A2I1I3P3"/>
<dbReference type="Proteomes" id="UP000234545">
    <property type="component" value="Unassembled WGS sequence"/>
</dbReference>
<accession>A0A2I1I3P3</accession>
<evidence type="ECO:0000256" key="1">
    <source>
        <dbReference type="ARBA" id="ARBA00001946"/>
    </source>
</evidence>
<organism evidence="5 6">
    <name type="scientific">Schaalia turicensis</name>
    <dbReference type="NCBI Taxonomy" id="131111"/>
    <lineage>
        <taxon>Bacteria</taxon>
        <taxon>Bacillati</taxon>
        <taxon>Actinomycetota</taxon>
        <taxon>Actinomycetes</taxon>
        <taxon>Actinomycetales</taxon>
        <taxon>Actinomycetaceae</taxon>
        <taxon>Schaalia</taxon>
    </lineage>
</organism>
<proteinExistence type="predicted"/>
<evidence type="ECO:0000313" key="5">
    <source>
        <dbReference type="EMBL" id="PKY65740.1"/>
    </source>
</evidence>
<evidence type="ECO:0000259" key="4">
    <source>
        <dbReference type="SMART" id="SM00990"/>
    </source>
</evidence>
<dbReference type="InterPro" id="IPR011856">
    <property type="entry name" value="tRNA_endonuc-like_dom_sf"/>
</dbReference>
<evidence type="ECO:0000256" key="2">
    <source>
        <dbReference type="ARBA" id="ARBA00022722"/>
    </source>
</evidence>
<dbReference type="EMBL" id="PKKJ01000016">
    <property type="protein sequence ID" value="PKY65740.1"/>
    <property type="molecule type" value="Genomic_DNA"/>
</dbReference>